<evidence type="ECO:0000313" key="4">
    <source>
        <dbReference type="EMBL" id="KAJ5162197.1"/>
    </source>
</evidence>
<dbReference type="PROSITE" id="PS51719">
    <property type="entry name" value="G_SEPTIN"/>
    <property type="match status" value="1"/>
</dbReference>
<keyword evidence="5" id="KW-1185">Reference proteome</keyword>
<accession>A0A9W9LKZ9</accession>
<dbReference type="Pfam" id="PF00735">
    <property type="entry name" value="Septin"/>
    <property type="match status" value="3"/>
</dbReference>
<proteinExistence type="inferred from homology"/>
<feature type="compositionally biased region" description="Polar residues" evidence="2">
    <location>
        <begin position="138"/>
        <end position="148"/>
    </location>
</feature>
<sequence>MATPTSSRAPSDAQENGNSLAQRRSSLGFLRRSKSTEPLGERKVSGRKKMSKAQAMEEELRRQRESYAPKYAPRLPDLPSAPQLETFGGEERDTLGVEPTLPRPQSGLAPSTLNSPTTDTMDPYARTESMTHRGRYSYASSAISTVNSPRRVRRRKDPTPYNVLVIGARNSGKTCFLNFLRQSLTMPPHKHPSRTPEELVELESQTSAYEGFTSQYLETEIDGERVGLTLWDSNGIERNVADLQMRAVTGFLESKFEETLAEEMKVVRSPGARDTHIHCTFLLLDPVRLDENIAAAERAANGTPKASDTPVLGVLDENLDLQVLRTILGKTTVVPVISKADTITSAHMEYLRKAVWNSLKKANIDPLEILTLEDQEEYTSSESADEEESEHEETAPTVITETTEATEAIEGATEATQAESADIPDEPKIDDVPEQPQHAPPPVPTSPSQRSQGSQRSVRSLVLNPNVPFSILSPDPHSLASGEQPVGRRFPWGFADPYKAEHCDFVRLKDSVFTEWRAELREASRVIWYERWRTNRLNRNGQPVPPPSKAYGGRSGPLDGRRTR</sequence>
<feature type="region of interest" description="Disordered" evidence="2">
    <location>
        <begin position="1"/>
        <end position="156"/>
    </location>
</feature>
<dbReference type="GO" id="GO:0005525">
    <property type="term" value="F:GTP binding"/>
    <property type="evidence" value="ECO:0007669"/>
    <property type="project" value="UniProtKB-KW"/>
</dbReference>
<comment type="similarity">
    <text evidence="1">Belongs to the TRAFAC class TrmE-Era-EngA-EngB-Septin-like GTPase superfamily. Septin GTPase family.</text>
</comment>
<evidence type="ECO:0000256" key="1">
    <source>
        <dbReference type="RuleBase" id="RU004560"/>
    </source>
</evidence>
<feature type="compositionally biased region" description="Basic and acidic residues" evidence="2">
    <location>
        <begin position="58"/>
        <end position="67"/>
    </location>
</feature>
<evidence type="ECO:0000313" key="5">
    <source>
        <dbReference type="Proteomes" id="UP001146351"/>
    </source>
</evidence>
<dbReference type="InterPro" id="IPR027417">
    <property type="entry name" value="P-loop_NTPase"/>
</dbReference>
<keyword evidence="1" id="KW-0342">GTP-binding</keyword>
<organism evidence="4 5">
    <name type="scientific">Penicillium capsulatum</name>
    <dbReference type="NCBI Taxonomy" id="69766"/>
    <lineage>
        <taxon>Eukaryota</taxon>
        <taxon>Fungi</taxon>
        <taxon>Dikarya</taxon>
        <taxon>Ascomycota</taxon>
        <taxon>Pezizomycotina</taxon>
        <taxon>Eurotiomycetes</taxon>
        <taxon>Eurotiomycetidae</taxon>
        <taxon>Eurotiales</taxon>
        <taxon>Aspergillaceae</taxon>
        <taxon>Penicillium</taxon>
    </lineage>
</organism>
<dbReference type="Gene3D" id="3.40.50.300">
    <property type="entry name" value="P-loop containing nucleotide triphosphate hydrolases"/>
    <property type="match status" value="1"/>
</dbReference>
<feature type="compositionally biased region" description="Polar residues" evidence="2">
    <location>
        <begin position="108"/>
        <end position="120"/>
    </location>
</feature>
<feature type="region of interest" description="Disordered" evidence="2">
    <location>
        <begin position="537"/>
        <end position="564"/>
    </location>
</feature>
<dbReference type="AlphaFoldDB" id="A0A9W9LKZ9"/>
<dbReference type="InterPro" id="IPR030379">
    <property type="entry name" value="G_SEPTIN_dom"/>
</dbReference>
<dbReference type="EMBL" id="JAPQKO010000005">
    <property type="protein sequence ID" value="KAJ5162197.1"/>
    <property type="molecule type" value="Genomic_DNA"/>
</dbReference>
<dbReference type="OrthoDB" id="5337438at2759"/>
<reference evidence="4" key="1">
    <citation type="submission" date="2022-11" db="EMBL/GenBank/DDBJ databases">
        <authorList>
            <person name="Petersen C."/>
        </authorList>
    </citation>
    <scope>NUCLEOTIDE SEQUENCE</scope>
    <source>
        <strain evidence="4">IBT 21917</strain>
    </source>
</reference>
<feature type="compositionally biased region" description="Polar residues" evidence="2">
    <location>
        <begin position="1"/>
        <end position="25"/>
    </location>
</feature>
<reference evidence="4" key="2">
    <citation type="journal article" date="2023" name="IMA Fungus">
        <title>Comparative genomic study of the Penicillium genus elucidates a diverse pangenome and 15 lateral gene transfer events.</title>
        <authorList>
            <person name="Petersen C."/>
            <person name="Sorensen T."/>
            <person name="Nielsen M.R."/>
            <person name="Sondergaard T.E."/>
            <person name="Sorensen J.L."/>
            <person name="Fitzpatrick D.A."/>
            <person name="Frisvad J.C."/>
            <person name="Nielsen K.L."/>
        </authorList>
    </citation>
    <scope>NUCLEOTIDE SEQUENCE</scope>
    <source>
        <strain evidence="4">IBT 21917</strain>
    </source>
</reference>
<protein>
    <recommendedName>
        <fullName evidence="3">Septin-type G domain-containing protein</fullName>
    </recommendedName>
</protein>
<name>A0A9W9LKZ9_9EURO</name>
<feature type="domain" description="Septin-type G" evidence="3">
    <location>
        <begin position="157"/>
        <end position="539"/>
    </location>
</feature>
<feature type="compositionally biased region" description="Low complexity" evidence="2">
    <location>
        <begin position="395"/>
        <end position="419"/>
    </location>
</feature>
<dbReference type="SUPFAM" id="SSF52540">
    <property type="entry name" value="P-loop containing nucleoside triphosphate hydrolases"/>
    <property type="match status" value="1"/>
</dbReference>
<dbReference type="Proteomes" id="UP001146351">
    <property type="component" value="Unassembled WGS sequence"/>
</dbReference>
<feature type="compositionally biased region" description="Acidic residues" evidence="2">
    <location>
        <begin position="373"/>
        <end position="391"/>
    </location>
</feature>
<feature type="region of interest" description="Disordered" evidence="2">
    <location>
        <begin position="373"/>
        <end position="457"/>
    </location>
</feature>
<gene>
    <name evidence="4" type="ORF">N7492_007589</name>
</gene>
<comment type="caution">
    <text evidence="4">The sequence shown here is derived from an EMBL/GenBank/DDBJ whole genome shotgun (WGS) entry which is preliminary data.</text>
</comment>
<feature type="compositionally biased region" description="Low complexity" evidence="2">
    <location>
        <begin position="446"/>
        <end position="457"/>
    </location>
</feature>
<keyword evidence="1" id="KW-0547">Nucleotide-binding</keyword>
<dbReference type="PANTHER" id="PTHR18884">
    <property type="entry name" value="SEPTIN"/>
    <property type="match status" value="1"/>
</dbReference>
<evidence type="ECO:0000259" key="3">
    <source>
        <dbReference type="PROSITE" id="PS51719"/>
    </source>
</evidence>
<evidence type="ECO:0000256" key="2">
    <source>
        <dbReference type="SAM" id="MobiDB-lite"/>
    </source>
</evidence>